<dbReference type="PANTHER" id="PTHR31286">
    <property type="entry name" value="GLYCINE-RICH CELL WALL STRUCTURAL PROTEIN 1.8-LIKE"/>
    <property type="match status" value="1"/>
</dbReference>
<accession>A0A6A2YRJ5</accession>
<sequence length="705" mass="79248">MNVGISQMDATEITMVDAGVTEPGDVTTRQSCPSLPNEGGPKSYAAMVMGASVDERSVDTAFLKYEVDLQKDDVYVDRKGPYSMIHFSDGVHDTIDSNMFRTIIVRLLGRKIRYRVLWNKIMTLWQLQGRFQLVDLENDYYLVRFEKEYDYMKALMEGPWMIFGSYLTVQPWNRSFNTADDYPSQVIIWVRVPGLPYRYYSKSLFRMIAAEIEKVIKIDFNTNAGERGKFAKLAVVVDLNKSLLPWIGIDGFVQRLKYKAYHTFAFVVESMANRRRGVISCLKVRLTLKRLLLRIKYSNRTWGDKIRTSMALDGCNEPQACGVSVADATDRVLNSVRGHVFGHVVFITVADITDAVADLPGSNTSVSIPNNNGGNVVMQFAPKTGENEATVTVQPLDQGVEVTWQYPFKMEVNKKSLRVKKQNPHKSPGRPLLSDWISSAMKLLDEVSASHLVNNSSAVCQPSVGEGAAVLVDEDSRPPTDGSVAPRGYFNALLKSEERSGGAQSRDGVNKGFVDFVFDNGLVDIGFRGPTFTWSRGSLQQRQDRCLTNDCWLDMFPDSTVLHLDHLGSWDSTMDVRHNLDTFPPILEHWNASTFGEIGSERERSWPDYGELIVRGAFPGIKEGDVNLLEAPITEEEIKSVVFEMRPSKALGVDGFNVFFNQQNWDIVGPSVIRFVQETLFWTYPARHQPHVISAYPEDTGAGEN</sequence>
<reference evidence="2" key="1">
    <citation type="submission" date="2019-09" db="EMBL/GenBank/DDBJ databases">
        <title>Draft genome information of white flower Hibiscus syriacus.</title>
        <authorList>
            <person name="Kim Y.-M."/>
        </authorList>
    </citation>
    <scope>NUCLEOTIDE SEQUENCE [LARGE SCALE GENOMIC DNA]</scope>
    <source>
        <strain evidence="2">YM2019G1</strain>
    </source>
</reference>
<name>A0A6A2YRJ5_HIBSY</name>
<evidence type="ECO:0000259" key="1">
    <source>
        <dbReference type="Pfam" id="PF14111"/>
    </source>
</evidence>
<evidence type="ECO:0000313" key="3">
    <source>
        <dbReference type="Proteomes" id="UP000436088"/>
    </source>
</evidence>
<evidence type="ECO:0000313" key="2">
    <source>
        <dbReference type="EMBL" id="KAE8681993.1"/>
    </source>
</evidence>
<comment type="caution">
    <text evidence="2">The sequence shown here is derived from an EMBL/GenBank/DDBJ whole genome shotgun (WGS) entry which is preliminary data.</text>
</comment>
<feature type="domain" description="DUF4283" evidence="1">
    <location>
        <begin position="101"/>
        <end position="178"/>
    </location>
</feature>
<protein>
    <recommendedName>
        <fullName evidence="1">DUF4283 domain-containing protein</fullName>
    </recommendedName>
</protein>
<dbReference type="InterPro" id="IPR040256">
    <property type="entry name" value="At4g02000-like"/>
</dbReference>
<dbReference type="EMBL" id="VEPZ02001293">
    <property type="protein sequence ID" value="KAE8681993.1"/>
    <property type="molecule type" value="Genomic_DNA"/>
</dbReference>
<organism evidence="2 3">
    <name type="scientific">Hibiscus syriacus</name>
    <name type="common">Rose of Sharon</name>
    <dbReference type="NCBI Taxonomy" id="106335"/>
    <lineage>
        <taxon>Eukaryota</taxon>
        <taxon>Viridiplantae</taxon>
        <taxon>Streptophyta</taxon>
        <taxon>Embryophyta</taxon>
        <taxon>Tracheophyta</taxon>
        <taxon>Spermatophyta</taxon>
        <taxon>Magnoliopsida</taxon>
        <taxon>eudicotyledons</taxon>
        <taxon>Gunneridae</taxon>
        <taxon>Pentapetalae</taxon>
        <taxon>rosids</taxon>
        <taxon>malvids</taxon>
        <taxon>Malvales</taxon>
        <taxon>Malvaceae</taxon>
        <taxon>Malvoideae</taxon>
        <taxon>Hibiscus</taxon>
    </lineage>
</organism>
<dbReference type="Pfam" id="PF14111">
    <property type="entry name" value="DUF4283"/>
    <property type="match status" value="1"/>
</dbReference>
<dbReference type="AlphaFoldDB" id="A0A6A2YRJ5"/>
<proteinExistence type="predicted"/>
<dbReference type="PANTHER" id="PTHR31286:SF99">
    <property type="entry name" value="DUF4283 DOMAIN-CONTAINING PROTEIN"/>
    <property type="match status" value="1"/>
</dbReference>
<keyword evidence="3" id="KW-1185">Reference proteome</keyword>
<dbReference type="Proteomes" id="UP000436088">
    <property type="component" value="Unassembled WGS sequence"/>
</dbReference>
<gene>
    <name evidence="2" type="ORF">F3Y22_tig00111277pilonHSYRG00016</name>
</gene>
<dbReference type="InterPro" id="IPR025558">
    <property type="entry name" value="DUF4283"/>
</dbReference>